<dbReference type="EMBL" id="JABMCB010000142">
    <property type="protein sequence ID" value="NUU74362.1"/>
    <property type="molecule type" value="Genomic_DNA"/>
</dbReference>
<sequence>MINIQPIDLHSVKDGEIINGLIYITDYTPKTDAASKAPIYGTCHYYGKTIGFKICDEYLQNNLNINNLVGAIALIKGNVDSYNDKIELTLTEINFQHGVTDINIFYKRIDVESVFKSFVQFVNSNLTQPAATLLFGIFQKENLFDPFKVTWAGAKMHDAQIGGLMNHTMKMLRLAKTLIENDSRLAPWGDLLYLSIILHDIGKVLEIEDGVYTELSYISHRVFGAEITMRNKDEIVVTFGEKFYYDIISVQLGHHGEFADKPVTIWAYIVHLIDMLEAHTTGFLDKLENGDFKTKNGQKTVYVNSANLVV</sequence>
<organism evidence="3 4">
    <name type="scientific">Paenibacillus xylanilyticus</name>
    <dbReference type="NCBI Taxonomy" id="248903"/>
    <lineage>
        <taxon>Bacteria</taxon>
        <taxon>Bacillati</taxon>
        <taxon>Bacillota</taxon>
        <taxon>Bacilli</taxon>
        <taxon>Bacillales</taxon>
        <taxon>Paenibacillaceae</taxon>
        <taxon>Paenibacillus</taxon>
    </lineage>
</organism>
<dbReference type="PANTHER" id="PTHR37294:SF1">
    <property type="entry name" value="3'-5' EXORIBONUCLEASE YHAM"/>
    <property type="match status" value="1"/>
</dbReference>
<dbReference type="RefSeq" id="WP_175394281.1">
    <property type="nucleotide sequence ID" value="NZ_JABMCB010000142.1"/>
</dbReference>
<evidence type="ECO:0000313" key="3">
    <source>
        <dbReference type="EMBL" id="NUU74362.1"/>
    </source>
</evidence>
<name>A0A7Y6ERX3_9BACL</name>
<dbReference type="InterPro" id="IPR050798">
    <property type="entry name" value="YhaM_exoribonuc/phosphodiest"/>
</dbReference>
<dbReference type="GO" id="GO:0016787">
    <property type="term" value="F:hydrolase activity"/>
    <property type="evidence" value="ECO:0007669"/>
    <property type="project" value="UniProtKB-KW"/>
</dbReference>
<reference evidence="3 4" key="1">
    <citation type="submission" date="2020-05" db="EMBL/GenBank/DDBJ databases">
        <title>Genome Sequencing of Type Strains.</title>
        <authorList>
            <person name="Lemaire J.F."/>
            <person name="Inderbitzin P."/>
            <person name="Gregorio O.A."/>
            <person name="Collins S.B."/>
            <person name="Wespe N."/>
            <person name="Knight-Connoni V."/>
        </authorList>
    </citation>
    <scope>NUCLEOTIDE SEQUENCE [LARGE SCALE GENOMIC DNA]</scope>
    <source>
        <strain evidence="3 4">LMG 21957</strain>
    </source>
</reference>
<dbReference type="GO" id="GO:0031125">
    <property type="term" value="P:rRNA 3'-end processing"/>
    <property type="evidence" value="ECO:0007669"/>
    <property type="project" value="TreeGrafter"/>
</dbReference>
<dbReference type="SUPFAM" id="SSF109604">
    <property type="entry name" value="HD-domain/PDEase-like"/>
    <property type="match status" value="1"/>
</dbReference>
<protein>
    <recommendedName>
        <fullName evidence="2">HD domain-containing protein</fullName>
    </recommendedName>
</protein>
<evidence type="ECO:0000259" key="2">
    <source>
        <dbReference type="Pfam" id="PF01966"/>
    </source>
</evidence>
<keyword evidence="1" id="KW-0378">Hydrolase</keyword>
<dbReference type="InterPro" id="IPR006674">
    <property type="entry name" value="HD_domain"/>
</dbReference>
<comment type="caution">
    <text evidence="3">The sequence shown here is derived from an EMBL/GenBank/DDBJ whole genome shotgun (WGS) entry which is preliminary data.</text>
</comment>
<dbReference type="Gene3D" id="1.10.3210.10">
    <property type="entry name" value="Hypothetical protein af1432"/>
    <property type="match status" value="1"/>
</dbReference>
<dbReference type="InterPro" id="IPR003607">
    <property type="entry name" value="HD/PDEase_dom"/>
</dbReference>
<gene>
    <name evidence="3" type="ORF">HP552_03665</name>
</gene>
<dbReference type="CDD" id="cd00077">
    <property type="entry name" value="HDc"/>
    <property type="match status" value="1"/>
</dbReference>
<dbReference type="AlphaFoldDB" id="A0A7Y6ERX3"/>
<evidence type="ECO:0000256" key="1">
    <source>
        <dbReference type="ARBA" id="ARBA00022801"/>
    </source>
</evidence>
<dbReference type="Pfam" id="PF01966">
    <property type="entry name" value="HD"/>
    <property type="match status" value="1"/>
</dbReference>
<feature type="domain" description="HD" evidence="2">
    <location>
        <begin position="166"/>
        <end position="278"/>
    </location>
</feature>
<dbReference type="Proteomes" id="UP000526125">
    <property type="component" value="Unassembled WGS sequence"/>
</dbReference>
<dbReference type="PANTHER" id="PTHR37294">
    <property type="entry name" value="3'-5' EXORIBONUCLEASE YHAM"/>
    <property type="match status" value="1"/>
</dbReference>
<accession>A0A7Y6ERX3</accession>
<keyword evidence="4" id="KW-1185">Reference proteome</keyword>
<evidence type="ECO:0000313" key="4">
    <source>
        <dbReference type="Proteomes" id="UP000526125"/>
    </source>
</evidence>
<proteinExistence type="predicted"/>